<keyword evidence="5" id="KW-1185">Reference proteome</keyword>
<evidence type="ECO:0000313" key="5">
    <source>
        <dbReference type="Proteomes" id="UP000663791"/>
    </source>
</evidence>
<dbReference type="InterPro" id="IPR003829">
    <property type="entry name" value="Pirin_N_dom"/>
</dbReference>
<comment type="similarity">
    <text evidence="1 2">Belongs to the pirin family.</text>
</comment>
<dbReference type="Gene3D" id="2.60.120.10">
    <property type="entry name" value="Jelly Rolls"/>
    <property type="match status" value="1"/>
</dbReference>
<dbReference type="InterPro" id="IPR012093">
    <property type="entry name" value="Pirin"/>
</dbReference>
<evidence type="ECO:0000256" key="2">
    <source>
        <dbReference type="RuleBase" id="RU003457"/>
    </source>
</evidence>
<dbReference type="Proteomes" id="UP000663791">
    <property type="component" value="Unassembled WGS sequence"/>
</dbReference>
<evidence type="ECO:0000256" key="1">
    <source>
        <dbReference type="ARBA" id="ARBA00008416"/>
    </source>
</evidence>
<dbReference type="PANTHER" id="PTHR43212">
    <property type="entry name" value="QUERCETIN 2,3-DIOXYGENASE"/>
    <property type="match status" value="1"/>
</dbReference>
<evidence type="ECO:0000313" key="4">
    <source>
        <dbReference type="EMBL" id="MBM9458735.1"/>
    </source>
</evidence>
<gene>
    <name evidence="4" type="ORF">JK386_02380</name>
</gene>
<dbReference type="InterPro" id="IPR014710">
    <property type="entry name" value="RmlC-like_jellyroll"/>
</dbReference>
<dbReference type="Pfam" id="PF02678">
    <property type="entry name" value="Pirin"/>
    <property type="match status" value="1"/>
</dbReference>
<feature type="domain" description="Pirin N-terminal" evidence="3">
    <location>
        <begin position="16"/>
        <end position="118"/>
    </location>
</feature>
<dbReference type="AlphaFoldDB" id="A0A938Y3U0"/>
<organism evidence="4 5">
    <name type="scientific">Nocardioides faecalis</name>
    <dbReference type="NCBI Taxonomy" id="2803858"/>
    <lineage>
        <taxon>Bacteria</taxon>
        <taxon>Bacillati</taxon>
        <taxon>Actinomycetota</taxon>
        <taxon>Actinomycetes</taxon>
        <taxon>Propionibacteriales</taxon>
        <taxon>Nocardioidaceae</taxon>
        <taxon>Nocardioides</taxon>
    </lineage>
</organism>
<accession>A0A938Y3U0</accession>
<proteinExistence type="inferred from homology"/>
<sequence>MSAEIRRGSDRFTERTQGRLTRHAFSFGPHYDPERLAFGPMVCHDDHLLGPGTGFEDHPHEGLEIVSWVVSGSLVHTDGTGASTTLRTGECGVLSTGAGVRHSEVAGAEPTRFIQVWLTPDPDADPDAETSPGPRHATASLDALAVPGAGPVRAVGEGGPLSVAVRGAALDVARLGAGETLTLPDAAKVHAFVTTGGLVRSSLAEPVAAGDAFCLSDTSGAVVTAAVPTEILIWSFTESTESTESTEPAEPTAP</sequence>
<name>A0A938Y3U0_9ACTN</name>
<dbReference type="PANTHER" id="PTHR43212:SF3">
    <property type="entry name" value="QUERCETIN 2,3-DIOXYGENASE"/>
    <property type="match status" value="1"/>
</dbReference>
<protein>
    <submittedName>
        <fullName evidence="4">Pirin family protein</fullName>
    </submittedName>
</protein>
<evidence type="ECO:0000259" key="3">
    <source>
        <dbReference type="Pfam" id="PF02678"/>
    </source>
</evidence>
<comment type="caution">
    <text evidence="4">The sequence shown here is derived from an EMBL/GenBank/DDBJ whole genome shotgun (WGS) entry which is preliminary data.</text>
</comment>
<dbReference type="RefSeq" id="WP_205290006.1">
    <property type="nucleotide sequence ID" value="NZ_CP074406.1"/>
</dbReference>
<dbReference type="SUPFAM" id="SSF51182">
    <property type="entry name" value="RmlC-like cupins"/>
    <property type="match status" value="1"/>
</dbReference>
<dbReference type="EMBL" id="JAERTX010000001">
    <property type="protein sequence ID" value="MBM9458735.1"/>
    <property type="molecule type" value="Genomic_DNA"/>
</dbReference>
<dbReference type="InterPro" id="IPR011051">
    <property type="entry name" value="RmlC_Cupin_sf"/>
</dbReference>
<reference evidence="4" key="1">
    <citation type="submission" date="2021-01" db="EMBL/GenBank/DDBJ databases">
        <title>Novel species in genus Nocardioides.</title>
        <authorList>
            <person name="Zhang G."/>
        </authorList>
    </citation>
    <scope>NUCLEOTIDE SEQUENCE</scope>
    <source>
        <strain evidence="4">Zg-536</strain>
    </source>
</reference>